<dbReference type="InterPro" id="IPR008271">
    <property type="entry name" value="Ser/Thr_kinase_AS"/>
</dbReference>
<feature type="compositionally biased region" description="Low complexity" evidence="12">
    <location>
        <begin position="1229"/>
        <end position="1238"/>
    </location>
</feature>
<feature type="compositionally biased region" description="Basic and acidic residues" evidence="12">
    <location>
        <begin position="279"/>
        <end position="290"/>
    </location>
</feature>
<keyword evidence="6 14" id="KW-0418">Kinase</keyword>
<dbReference type="InterPro" id="IPR000719">
    <property type="entry name" value="Prot_kinase_dom"/>
</dbReference>
<evidence type="ECO:0000256" key="5">
    <source>
        <dbReference type="ARBA" id="ARBA00022741"/>
    </source>
</evidence>
<comment type="catalytic activity">
    <reaction evidence="10">
        <text>L-seryl-[protein] + ATP = O-phospho-L-seryl-[protein] + ADP + H(+)</text>
        <dbReference type="Rhea" id="RHEA:17989"/>
        <dbReference type="Rhea" id="RHEA-COMP:9863"/>
        <dbReference type="Rhea" id="RHEA-COMP:11604"/>
        <dbReference type="ChEBI" id="CHEBI:15378"/>
        <dbReference type="ChEBI" id="CHEBI:29999"/>
        <dbReference type="ChEBI" id="CHEBI:30616"/>
        <dbReference type="ChEBI" id="CHEBI:83421"/>
        <dbReference type="ChEBI" id="CHEBI:456216"/>
        <dbReference type="EC" id="2.7.11.1"/>
    </reaction>
</comment>
<feature type="domain" description="Protein kinase" evidence="13">
    <location>
        <begin position="23"/>
        <end position="273"/>
    </location>
</feature>
<organism evidence="14 15">
    <name type="scientific">Mycena chlorophos</name>
    <name type="common">Agaric fungus</name>
    <name type="synonym">Agaricus chlorophos</name>
    <dbReference type="NCBI Taxonomy" id="658473"/>
    <lineage>
        <taxon>Eukaryota</taxon>
        <taxon>Fungi</taxon>
        <taxon>Dikarya</taxon>
        <taxon>Basidiomycota</taxon>
        <taxon>Agaricomycotina</taxon>
        <taxon>Agaricomycetes</taxon>
        <taxon>Agaricomycetidae</taxon>
        <taxon>Agaricales</taxon>
        <taxon>Marasmiineae</taxon>
        <taxon>Mycenaceae</taxon>
        <taxon>Mycena</taxon>
    </lineage>
</organism>
<dbReference type="PANTHER" id="PTHR24361:SF433">
    <property type="entry name" value="PROTEIN KINASE DOMAIN-CONTAINING PROTEIN"/>
    <property type="match status" value="1"/>
</dbReference>
<evidence type="ECO:0000259" key="13">
    <source>
        <dbReference type="PROSITE" id="PS50011"/>
    </source>
</evidence>
<evidence type="ECO:0000256" key="9">
    <source>
        <dbReference type="ARBA" id="ARBA00047899"/>
    </source>
</evidence>
<dbReference type="PANTHER" id="PTHR24361">
    <property type="entry name" value="MITOGEN-ACTIVATED KINASE KINASE KINASE"/>
    <property type="match status" value="1"/>
</dbReference>
<evidence type="ECO:0000256" key="4">
    <source>
        <dbReference type="ARBA" id="ARBA00022723"/>
    </source>
</evidence>
<feature type="region of interest" description="Disordered" evidence="12">
    <location>
        <begin position="1197"/>
        <end position="1302"/>
    </location>
</feature>
<dbReference type="EC" id="2.7.11.1" evidence="1"/>
<name>A0A8H6SD94_MYCCL</name>
<dbReference type="FunFam" id="3.30.200.20:FF:000042">
    <property type="entry name" value="Aurora kinase A"/>
    <property type="match status" value="1"/>
</dbReference>
<protein>
    <recommendedName>
        <fullName evidence="1">non-specific serine/threonine protein kinase</fullName>
        <ecNumber evidence="1">2.7.11.1</ecNumber>
    </recommendedName>
</protein>
<keyword evidence="4" id="KW-0479">Metal-binding</keyword>
<dbReference type="SUPFAM" id="SSF56112">
    <property type="entry name" value="Protein kinase-like (PK-like)"/>
    <property type="match status" value="1"/>
</dbReference>
<dbReference type="InterPro" id="IPR053235">
    <property type="entry name" value="Ser_Thr_kinase"/>
</dbReference>
<evidence type="ECO:0000256" key="7">
    <source>
        <dbReference type="ARBA" id="ARBA00022840"/>
    </source>
</evidence>
<sequence>MSTPLRPPSRSSTSSNPKSLNDYQLGDSLGKGAFGQVYRALNWATGETVAVKEIQLSNIPKGELGEIMSEIDLLKNLNHPNIVKYKGFVKTREYLYIILEFCENGSLHNISKRFGKFPENLVAVYISQVLEGLMYLHDQGVIHRDIKGANLLTNKDGTVKLADFGVASNTTSVNDGAVVGSPYWMAPEVIEQSGATTASDIWSVGCVVIELLEGHPPYHTLDPMPALFRIVQDDCPPIPEGASPIVKDFLYHCFQKDSNLRISAKKLLRHPWMVAARRQLTDGREPEEQKPSGGRPEGQPGGGATQRRSRSAYNYDEAVLKVQEWNEALKSPSRPSKHPGGRAVSGRQPSPTRELASSPSSSSNPGWRVPSGMLPKTGPIPTLSFSLQPPEEQTDNWDDDFEEGISLTKLQALEKASEEVTTSSEENAKTIRPNKSPAPKPPVPLAKPPAEERIVEDYSDLVGGDDEEDILESKVKDFKMKNSLRKGLFHPDDIKTFGLGDGDGDGPAPPMSAPSLMGFFNRSTSEPKPAKPVLSPLVGVPIMNGPASASLAAMSPSVRKLSHSRSTSFTAGGVGIGGSMGRAEARRMMNEREFGKYQEEEDEDYEDVFGKVNGAGAGEQSGALQLTTRLSNRSWLGDNSDEEDPFAEIDEGFAEDDLEANLQRDKHARLCNMVNGLIDQLTPAAPDFQLRDACDQLLNIITDTPEMQIQLVSSHGMLAMLEVLESKCSRDVSIQLLQLINLLVNSNLGFLESFCLIGGIPVMMGFSSKKYPSECRLEASNFIRLLCHTSVMTLQMFISCRGLKVLVDLLDEDYTEQTDLVVHALNGIGSVFELQSPTTKNDFCRMFIREGLLDPLSAALINVISAGGPAATETQMKIIQILLVFSQVSQSDIHVRNALGTRKVVRRLLRSCELLEPDCLVQMLKAVKHLSMNAMLLEGLQNANAIEILVRILEKQSSGQHSTEMSNHIFQTCYNLCRLNKSRQEEAAQAGIIPCLQRVIETKSPLKQFALPILCDLTSAGKSCRTLLWQHDGLTMYVKLLEDPYFQVSALESILSWLQDETARVEDELTKPPSVAALLTCFVTAKANSFENLLDPFLKITRLSSALTIAISRSPSFIKRITERLAPAGGHSKERAVVRLNLLRILRTVCEVHPNRAMLVERYGLLGIVEGLSRGGGDGAVLVRELAREIVPVLKPGLKPAATPGLRSGGQQATRSSAGSGGSGGNNSGGSSSSQQQTTDSPRAALAPKKLRRTASETVGPSFGSSARALAERGDPPQPAKNGNSKSKPLRQKLGEIAWSSR</sequence>
<dbReference type="FunFam" id="1.10.510.10:FF:000946">
    <property type="entry name" value="Probable serine/threonine-protein kinase DDB_G0284251"/>
    <property type="match status" value="1"/>
</dbReference>
<dbReference type="PROSITE" id="PS00108">
    <property type="entry name" value="PROTEIN_KINASE_ST"/>
    <property type="match status" value="1"/>
</dbReference>
<dbReference type="PROSITE" id="PS00107">
    <property type="entry name" value="PROTEIN_KINASE_ATP"/>
    <property type="match status" value="1"/>
</dbReference>
<feature type="binding site" evidence="11">
    <location>
        <position position="52"/>
    </location>
    <ligand>
        <name>ATP</name>
        <dbReference type="ChEBI" id="CHEBI:30616"/>
    </ligand>
</feature>
<dbReference type="Pfam" id="PF00069">
    <property type="entry name" value="Pkinase"/>
    <property type="match status" value="1"/>
</dbReference>
<evidence type="ECO:0000256" key="3">
    <source>
        <dbReference type="ARBA" id="ARBA00022679"/>
    </source>
</evidence>
<feature type="compositionally biased region" description="Polar residues" evidence="12">
    <location>
        <begin position="1256"/>
        <end position="1265"/>
    </location>
</feature>
<dbReference type="SUPFAM" id="SSF48371">
    <property type="entry name" value="ARM repeat"/>
    <property type="match status" value="1"/>
</dbReference>
<evidence type="ECO:0000313" key="15">
    <source>
        <dbReference type="Proteomes" id="UP000613580"/>
    </source>
</evidence>
<evidence type="ECO:0000256" key="10">
    <source>
        <dbReference type="ARBA" id="ARBA00048679"/>
    </source>
</evidence>
<dbReference type="InterPro" id="IPR011009">
    <property type="entry name" value="Kinase-like_dom_sf"/>
</dbReference>
<keyword evidence="5 11" id="KW-0547">Nucleotide-binding</keyword>
<evidence type="ECO:0000256" key="8">
    <source>
        <dbReference type="ARBA" id="ARBA00025754"/>
    </source>
</evidence>
<dbReference type="InterPro" id="IPR011989">
    <property type="entry name" value="ARM-like"/>
</dbReference>
<dbReference type="Gene3D" id="1.10.510.10">
    <property type="entry name" value="Transferase(Phosphotransferase) domain 1"/>
    <property type="match status" value="1"/>
</dbReference>
<dbReference type="Proteomes" id="UP000613580">
    <property type="component" value="Unassembled WGS sequence"/>
</dbReference>
<dbReference type="GO" id="GO:0046872">
    <property type="term" value="F:metal ion binding"/>
    <property type="evidence" value="ECO:0007669"/>
    <property type="project" value="UniProtKB-KW"/>
</dbReference>
<comment type="catalytic activity">
    <reaction evidence="9">
        <text>L-threonyl-[protein] + ATP = O-phospho-L-threonyl-[protein] + ADP + H(+)</text>
        <dbReference type="Rhea" id="RHEA:46608"/>
        <dbReference type="Rhea" id="RHEA-COMP:11060"/>
        <dbReference type="Rhea" id="RHEA-COMP:11605"/>
        <dbReference type="ChEBI" id="CHEBI:15378"/>
        <dbReference type="ChEBI" id="CHEBI:30013"/>
        <dbReference type="ChEBI" id="CHEBI:30616"/>
        <dbReference type="ChEBI" id="CHEBI:61977"/>
        <dbReference type="ChEBI" id="CHEBI:456216"/>
        <dbReference type="EC" id="2.7.11.1"/>
    </reaction>
</comment>
<keyword evidence="15" id="KW-1185">Reference proteome</keyword>
<dbReference type="PROSITE" id="PS50011">
    <property type="entry name" value="PROTEIN_KINASE_DOM"/>
    <property type="match status" value="1"/>
</dbReference>
<evidence type="ECO:0000256" key="6">
    <source>
        <dbReference type="ARBA" id="ARBA00022777"/>
    </source>
</evidence>
<feature type="region of interest" description="Disordered" evidence="12">
    <location>
        <begin position="1"/>
        <end position="21"/>
    </location>
</feature>
<dbReference type="InterPro" id="IPR016024">
    <property type="entry name" value="ARM-type_fold"/>
</dbReference>
<feature type="region of interest" description="Disordered" evidence="12">
    <location>
        <begin position="413"/>
        <end position="452"/>
    </location>
</feature>
<feature type="compositionally biased region" description="Gly residues" evidence="12">
    <location>
        <begin position="295"/>
        <end position="304"/>
    </location>
</feature>
<dbReference type="CDD" id="cd06627">
    <property type="entry name" value="STKc_Cdc7_like"/>
    <property type="match status" value="1"/>
</dbReference>
<dbReference type="Gene3D" id="1.25.10.10">
    <property type="entry name" value="Leucine-rich Repeat Variant"/>
    <property type="match status" value="2"/>
</dbReference>
<gene>
    <name evidence="14" type="ORF">HMN09_01068200</name>
</gene>
<feature type="region of interest" description="Disordered" evidence="12">
    <location>
        <begin position="278"/>
        <end position="310"/>
    </location>
</feature>
<feature type="compositionally biased region" description="Gly residues" evidence="12">
    <location>
        <begin position="1219"/>
        <end position="1228"/>
    </location>
</feature>
<dbReference type="FunFam" id="1.25.10.10:FF:000583">
    <property type="entry name" value="MAP3K epsilon protein kinase 1"/>
    <property type="match status" value="1"/>
</dbReference>
<dbReference type="GO" id="GO:0004674">
    <property type="term" value="F:protein serine/threonine kinase activity"/>
    <property type="evidence" value="ECO:0007669"/>
    <property type="project" value="UniProtKB-KW"/>
</dbReference>
<dbReference type="InterPro" id="IPR017441">
    <property type="entry name" value="Protein_kinase_ATP_BS"/>
</dbReference>
<feature type="region of interest" description="Disordered" evidence="12">
    <location>
        <begin position="326"/>
        <end position="400"/>
    </location>
</feature>
<evidence type="ECO:0000313" key="14">
    <source>
        <dbReference type="EMBL" id="KAF7296606.1"/>
    </source>
</evidence>
<evidence type="ECO:0000256" key="2">
    <source>
        <dbReference type="ARBA" id="ARBA00022527"/>
    </source>
</evidence>
<keyword evidence="2" id="KW-0723">Serine/threonine-protein kinase</keyword>
<keyword evidence="3" id="KW-0808">Transferase</keyword>
<feature type="compositionally biased region" description="Low complexity" evidence="12">
    <location>
        <begin position="1209"/>
        <end position="1218"/>
    </location>
</feature>
<dbReference type="EMBL" id="JACAZE010000016">
    <property type="protein sequence ID" value="KAF7296606.1"/>
    <property type="molecule type" value="Genomic_DNA"/>
</dbReference>
<reference evidence="14" key="1">
    <citation type="submission" date="2020-05" db="EMBL/GenBank/DDBJ databases">
        <title>Mycena genomes resolve the evolution of fungal bioluminescence.</title>
        <authorList>
            <person name="Tsai I.J."/>
        </authorList>
    </citation>
    <scope>NUCLEOTIDE SEQUENCE</scope>
    <source>
        <strain evidence="14">110903Hualien_Pintung</strain>
    </source>
</reference>
<keyword evidence="7 11" id="KW-0067">ATP-binding</keyword>
<dbReference type="OrthoDB" id="8693905at2759"/>
<feature type="compositionally biased region" description="Pro residues" evidence="12">
    <location>
        <begin position="436"/>
        <end position="447"/>
    </location>
</feature>
<comment type="caution">
    <text evidence="14">The sequence shown here is derived from an EMBL/GenBank/DDBJ whole genome shotgun (WGS) entry which is preliminary data.</text>
</comment>
<accession>A0A8H6SD94</accession>
<evidence type="ECO:0000256" key="11">
    <source>
        <dbReference type="PROSITE-ProRule" id="PRU10141"/>
    </source>
</evidence>
<dbReference type="GO" id="GO:0005737">
    <property type="term" value="C:cytoplasm"/>
    <property type="evidence" value="ECO:0007669"/>
    <property type="project" value="TreeGrafter"/>
</dbReference>
<comment type="similarity">
    <text evidence="8">Belongs to the protein kinase superfamily. STE Ser/Thr protein kinase family.</text>
</comment>
<dbReference type="SMART" id="SM00220">
    <property type="entry name" value="S_TKc"/>
    <property type="match status" value="1"/>
</dbReference>
<dbReference type="GO" id="GO:0005524">
    <property type="term" value="F:ATP binding"/>
    <property type="evidence" value="ECO:0007669"/>
    <property type="project" value="UniProtKB-UniRule"/>
</dbReference>
<evidence type="ECO:0000256" key="1">
    <source>
        <dbReference type="ARBA" id="ARBA00012513"/>
    </source>
</evidence>
<evidence type="ECO:0000256" key="12">
    <source>
        <dbReference type="SAM" id="MobiDB-lite"/>
    </source>
</evidence>
<proteinExistence type="inferred from homology"/>